<feature type="binding site" evidence="9">
    <location>
        <position position="164"/>
    </location>
    <ligand>
        <name>ATP</name>
        <dbReference type="ChEBI" id="CHEBI:30616"/>
    </ligand>
</feature>
<dbReference type="PROSITE" id="PS00108">
    <property type="entry name" value="PROTEIN_KINASE_ST"/>
    <property type="match status" value="1"/>
</dbReference>
<dbReference type="PROSITE" id="PS50011">
    <property type="entry name" value="PROTEIN_KINASE_DOM"/>
    <property type="match status" value="1"/>
</dbReference>
<keyword evidence="5" id="KW-0418">Kinase</keyword>
<dbReference type="Proteomes" id="UP001054821">
    <property type="component" value="Chromosome 3"/>
</dbReference>
<dbReference type="PANTHER" id="PTHR45631">
    <property type="entry name" value="OS07G0107800 PROTEIN-RELATED"/>
    <property type="match status" value="1"/>
</dbReference>
<evidence type="ECO:0000256" key="5">
    <source>
        <dbReference type="ARBA" id="ARBA00022777"/>
    </source>
</evidence>
<dbReference type="InterPro" id="IPR017441">
    <property type="entry name" value="Protein_kinase_ATP_BS"/>
</dbReference>
<dbReference type="Gene3D" id="3.30.200.20">
    <property type="entry name" value="Phosphorylase Kinase, domain 1"/>
    <property type="match status" value="1"/>
</dbReference>
<sequence length="428" mass="47740">MIHTLDLSNNNLIGPIPDFVSQLPNLNVLNPEKNKLTGSVPIRLIDRNKSGLLSLSLCKNPNLSGAVSCKRKKNNFVIPLVGSIVGISVFLLCVAAAWWGFKRKRHGVVAEAKDTIGTSLESTKRQFTYSEIIKITNNFKRILGKGGFGNVYHGYIDDTQLAIKMLSPSSVQGFQQFLAEVDLLVRVHHKNLTSLVGYCNDKTGVGLVYEYMSSGNLRAHLFSGSRSNILTWKDRLQIAIDAAQGLEYLHYGCKPPIIHRDVKLTNILLNENFQAEPSDFGLSRTFPSNDDTHVSTLSKYNLSNRLNEKSDVYSFGVVLLEIVSCRPVYSSREHERIHISWWVSSMLAEGDIYGIVDPRLERHFNTNAVWKAVEIAMACVSPNAIKRPTMSQVVVELKESLATEIAGTRQTHETELTNSIELTNPSVR</sequence>
<evidence type="ECO:0000256" key="8">
    <source>
        <dbReference type="ARBA" id="ARBA00023136"/>
    </source>
</evidence>
<keyword evidence="7 11" id="KW-1133">Transmembrane helix</keyword>
<evidence type="ECO:0000256" key="7">
    <source>
        <dbReference type="ARBA" id="ARBA00022989"/>
    </source>
</evidence>
<keyword evidence="4 9" id="KW-0547">Nucleotide-binding</keyword>
<evidence type="ECO:0000256" key="10">
    <source>
        <dbReference type="RuleBase" id="RU000304"/>
    </source>
</evidence>
<evidence type="ECO:0000313" key="14">
    <source>
        <dbReference type="Proteomes" id="UP001054821"/>
    </source>
</evidence>
<organism evidence="13 14">
    <name type="scientific">Prunus dulcis</name>
    <name type="common">Almond</name>
    <name type="synonym">Amygdalus dulcis</name>
    <dbReference type="NCBI Taxonomy" id="3755"/>
    <lineage>
        <taxon>Eukaryota</taxon>
        <taxon>Viridiplantae</taxon>
        <taxon>Streptophyta</taxon>
        <taxon>Embryophyta</taxon>
        <taxon>Tracheophyta</taxon>
        <taxon>Spermatophyta</taxon>
        <taxon>Magnoliopsida</taxon>
        <taxon>eudicotyledons</taxon>
        <taxon>Gunneridae</taxon>
        <taxon>Pentapetalae</taxon>
        <taxon>rosids</taxon>
        <taxon>fabids</taxon>
        <taxon>Rosales</taxon>
        <taxon>Rosaceae</taxon>
        <taxon>Amygdaloideae</taxon>
        <taxon>Amygdaleae</taxon>
        <taxon>Prunus</taxon>
    </lineage>
</organism>
<evidence type="ECO:0000256" key="11">
    <source>
        <dbReference type="SAM" id="Phobius"/>
    </source>
</evidence>
<keyword evidence="2" id="KW-0808">Transferase</keyword>
<comment type="similarity">
    <text evidence="10">Belongs to the protein kinase superfamily.</text>
</comment>
<dbReference type="GO" id="GO:0005524">
    <property type="term" value="F:ATP binding"/>
    <property type="evidence" value="ECO:0007669"/>
    <property type="project" value="UniProtKB-UniRule"/>
</dbReference>
<dbReference type="SUPFAM" id="SSF56112">
    <property type="entry name" value="Protein kinase-like (PK-like)"/>
    <property type="match status" value="1"/>
</dbReference>
<keyword evidence="8 11" id="KW-0472">Membrane</keyword>
<dbReference type="Gene3D" id="3.80.10.10">
    <property type="entry name" value="Ribonuclease Inhibitor"/>
    <property type="match status" value="1"/>
</dbReference>
<evidence type="ECO:0000256" key="3">
    <source>
        <dbReference type="ARBA" id="ARBA00022692"/>
    </source>
</evidence>
<gene>
    <name evidence="13" type="ORF">L3X38_016188</name>
</gene>
<dbReference type="Pfam" id="PF07714">
    <property type="entry name" value="PK_Tyr_Ser-Thr"/>
    <property type="match status" value="1"/>
</dbReference>
<dbReference type="SUPFAM" id="SSF52058">
    <property type="entry name" value="L domain-like"/>
    <property type="match status" value="1"/>
</dbReference>
<dbReference type="PROSITE" id="PS00107">
    <property type="entry name" value="PROTEIN_KINASE_ATP"/>
    <property type="match status" value="1"/>
</dbReference>
<evidence type="ECO:0000313" key="13">
    <source>
        <dbReference type="EMBL" id="KAI5336919.1"/>
    </source>
</evidence>
<comment type="caution">
    <text evidence="13">The sequence shown here is derived from an EMBL/GenBank/DDBJ whole genome shotgun (WGS) entry which is preliminary data.</text>
</comment>
<evidence type="ECO:0000256" key="2">
    <source>
        <dbReference type="ARBA" id="ARBA00022679"/>
    </source>
</evidence>
<name>A0AAD4W6F5_PRUDU</name>
<dbReference type="PANTHER" id="PTHR45631:SF190">
    <property type="entry name" value="PROTEIN KINASE DOMAIN-CONTAINING PROTEIN"/>
    <property type="match status" value="1"/>
</dbReference>
<dbReference type="Gene3D" id="1.10.510.10">
    <property type="entry name" value="Transferase(Phosphotransferase) domain 1"/>
    <property type="match status" value="1"/>
</dbReference>
<keyword evidence="14" id="KW-1185">Reference proteome</keyword>
<dbReference type="SMART" id="SM00220">
    <property type="entry name" value="S_TKc"/>
    <property type="match status" value="1"/>
</dbReference>
<dbReference type="InterPro" id="IPR000719">
    <property type="entry name" value="Prot_kinase_dom"/>
</dbReference>
<evidence type="ECO:0000256" key="1">
    <source>
        <dbReference type="ARBA" id="ARBA00022527"/>
    </source>
</evidence>
<dbReference type="InterPro" id="IPR011009">
    <property type="entry name" value="Kinase-like_dom_sf"/>
</dbReference>
<keyword evidence="3 11" id="KW-0812">Transmembrane</keyword>
<proteinExistence type="inferred from homology"/>
<dbReference type="InterPro" id="IPR032675">
    <property type="entry name" value="LRR_dom_sf"/>
</dbReference>
<keyword evidence="6 9" id="KW-0067">ATP-binding</keyword>
<evidence type="ECO:0000256" key="9">
    <source>
        <dbReference type="PROSITE-ProRule" id="PRU10141"/>
    </source>
</evidence>
<protein>
    <recommendedName>
        <fullName evidence="12">Protein kinase domain-containing protein</fullName>
    </recommendedName>
</protein>
<feature type="domain" description="Protein kinase" evidence="12">
    <location>
        <begin position="137"/>
        <end position="401"/>
    </location>
</feature>
<keyword evidence="1 10" id="KW-0723">Serine/threonine-protein kinase</keyword>
<evidence type="ECO:0000256" key="6">
    <source>
        <dbReference type="ARBA" id="ARBA00022840"/>
    </source>
</evidence>
<dbReference type="FunFam" id="3.30.200.20:FF:000394">
    <property type="entry name" value="Leucine-rich repeat receptor-like protein kinase"/>
    <property type="match status" value="1"/>
</dbReference>
<dbReference type="GO" id="GO:0004674">
    <property type="term" value="F:protein serine/threonine kinase activity"/>
    <property type="evidence" value="ECO:0007669"/>
    <property type="project" value="UniProtKB-KW"/>
</dbReference>
<dbReference type="EMBL" id="JAJFAZ020000003">
    <property type="protein sequence ID" value="KAI5336919.1"/>
    <property type="molecule type" value="Genomic_DNA"/>
</dbReference>
<evidence type="ECO:0000259" key="12">
    <source>
        <dbReference type="PROSITE" id="PS50011"/>
    </source>
</evidence>
<evidence type="ECO:0000256" key="4">
    <source>
        <dbReference type="ARBA" id="ARBA00022741"/>
    </source>
</evidence>
<dbReference type="InterPro" id="IPR008271">
    <property type="entry name" value="Ser/Thr_kinase_AS"/>
</dbReference>
<dbReference type="InterPro" id="IPR001245">
    <property type="entry name" value="Ser-Thr/Tyr_kinase_cat_dom"/>
</dbReference>
<reference evidence="13 14" key="1">
    <citation type="journal article" date="2022" name="G3 (Bethesda)">
        <title>Whole-genome sequence and methylome profiling of the almond [Prunus dulcis (Mill.) D.A. Webb] cultivar 'Nonpareil'.</title>
        <authorList>
            <person name="D'Amico-Willman K.M."/>
            <person name="Ouma W.Z."/>
            <person name="Meulia T."/>
            <person name="Sideli G.M."/>
            <person name="Gradziel T.M."/>
            <person name="Fresnedo-Ramirez J."/>
        </authorList>
    </citation>
    <scope>NUCLEOTIDE SEQUENCE [LARGE SCALE GENOMIC DNA]</scope>
    <source>
        <strain evidence="13">Clone GOH B32 T37-40</strain>
    </source>
</reference>
<accession>A0AAD4W6F5</accession>
<dbReference type="AlphaFoldDB" id="A0AAD4W6F5"/>
<feature type="transmembrane region" description="Helical" evidence="11">
    <location>
        <begin position="76"/>
        <end position="101"/>
    </location>
</feature>